<sequence length="488" mass="53487">MEKVTLPQRSSTMRTTATAKTTATTGSLSDDEAIPDSDLSGTTALLFERLQAWKHMCAYLENYVTATQKVQKTQSKEFEKILKTVSEPLKEAHHFDLGKGGVAGLFDNLRENTQGIANLHLETERNLKARVLPILEGIHVEIKKKGKELKSGATKGTKQVEKARTLTQKHIELLGQYAATFDSSSLAKLDASHDPYVLNRGVYHRLNKQITEENNNFSEMLVVQNSFHAFEAHILETVQNALNQFFQCMGAQTDRQRAMYADMVGHAQQIPADFEWANFFERNDAALINPNTPLRTMSSITFPNQEHRATKPVMEGTLERKSRAIVKGYSAAYYAVSPSGYLHGFKDNDDIRTEPEPEISLHLPDCTVGKVEGLKFDVKGKDVSGAKVGHAFALSTEWHFKARSKTDAEQWLAAITTAVNRSAANSVPTSPSVMSRVASGTIAPEPVQPLASPTTTTPPAVAPIATEEPPQEDGVVATAAAPAGETRS</sequence>
<feature type="region of interest" description="Disordered" evidence="2">
    <location>
        <begin position="444"/>
        <end position="488"/>
    </location>
</feature>
<dbReference type="InterPro" id="IPR027267">
    <property type="entry name" value="AH/BAR_dom_sf"/>
</dbReference>
<dbReference type="PANTHER" id="PTHR31941:SF1">
    <property type="entry name" value="CYTOSKELETAL SIGNALING PROTEIN SLM1"/>
    <property type="match status" value="1"/>
</dbReference>
<feature type="region of interest" description="Disordered" evidence="2">
    <location>
        <begin position="1"/>
        <end position="34"/>
    </location>
</feature>
<keyword evidence="5" id="KW-1185">Reference proteome</keyword>
<dbReference type="InterPro" id="IPR046869">
    <property type="entry name" value="SLM1/RGC1-like_PH"/>
</dbReference>
<evidence type="ECO:0000259" key="3">
    <source>
        <dbReference type="PROSITE" id="PS50003"/>
    </source>
</evidence>
<dbReference type="SMART" id="SM00233">
    <property type="entry name" value="PH"/>
    <property type="match status" value="1"/>
</dbReference>
<evidence type="ECO:0000256" key="2">
    <source>
        <dbReference type="SAM" id="MobiDB-lite"/>
    </source>
</evidence>
<organism evidence="4 5">
    <name type="scientific">Polytolypa hystricis (strain UAMH7299)</name>
    <dbReference type="NCBI Taxonomy" id="1447883"/>
    <lineage>
        <taxon>Eukaryota</taxon>
        <taxon>Fungi</taxon>
        <taxon>Dikarya</taxon>
        <taxon>Ascomycota</taxon>
        <taxon>Pezizomycotina</taxon>
        <taxon>Eurotiomycetes</taxon>
        <taxon>Eurotiomycetidae</taxon>
        <taxon>Onygenales</taxon>
        <taxon>Onygenales incertae sedis</taxon>
        <taxon>Polytolypa</taxon>
    </lineage>
</organism>
<dbReference type="InterPro" id="IPR011993">
    <property type="entry name" value="PH-like_dom_sf"/>
</dbReference>
<protein>
    <recommendedName>
        <fullName evidence="3">PH domain-containing protein</fullName>
    </recommendedName>
</protein>
<dbReference type="PANTHER" id="PTHR31941">
    <property type="entry name" value="CYTOSKELETAL SIGNALING PROTEIN SLM1"/>
    <property type="match status" value="1"/>
</dbReference>
<name>A0A2B7WWP1_POLH7</name>
<dbReference type="PROSITE" id="PS50003">
    <property type="entry name" value="PH_DOMAIN"/>
    <property type="match status" value="1"/>
</dbReference>
<dbReference type="EMBL" id="PDNA01000243">
    <property type="protein sequence ID" value="PGH01000.1"/>
    <property type="molecule type" value="Genomic_DNA"/>
</dbReference>
<dbReference type="SUPFAM" id="SSF103657">
    <property type="entry name" value="BAR/IMD domain-like"/>
    <property type="match status" value="1"/>
</dbReference>
<evidence type="ECO:0000313" key="4">
    <source>
        <dbReference type="EMBL" id="PGH01000.1"/>
    </source>
</evidence>
<feature type="compositionally biased region" description="Low complexity" evidence="2">
    <location>
        <begin position="15"/>
        <end position="25"/>
    </location>
</feature>
<dbReference type="InterPro" id="IPR001849">
    <property type="entry name" value="PH_domain"/>
</dbReference>
<gene>
    <name evidence="4" type="ORF">AJ80_09076</name>
</gene>
<dbReference type="Pfam" id="PF20400">
    <property type="entry name" value="BAR_4"/>
    <property type="match status" value="1"/>
</dbReference>
<comment type="caution">
    <text evidence="4">The sequence shown here is derived from an EMBL/GenBank/DDBJ whole genome shotgun (WGS) entry which is preliminary data.</text>
</comment>
<dbReference type="Gene3D" id="2.30.29.30">
    <property type="entry name" value="Pleckstrin-homology domain (PH domain)/Phosphotyrosine-binding domain (PTB)"/>
    <property type="match status" value="1"/>
</dbReference>
<dbReference type="InterPro" id="IPR046868">
    <property type="entry name" value="BAR_4"/>
</dbReference>
<keyword evidence="1" id="KW-0597">Phosphoprotein</keyword>
<evidence type="ECO:0000313" key="5">
    <source>
        <dbReference type="Proteomes" id="UP000224634"/>
    </source>
</evidence>
<feature type="domain" description="PH" evidence="3">
    <location>
        <begin position="311"/>
        <end position="420"/>
    </location>
</feature>
<accession>A0A2B7WWP1</accession>
<evidence type="ECO:0000256" key="1">
    <source>
        <dbReference type="ARBA" id="ARBA00022553"/>
    </source>
</evidence>
<dbReference type="Pfam" id="PF20399">
    <property type="entry name" value="PH_20"/>
    <property type="match status" value="1"/>
</dbReference>
<dbReference type="Gene3D" id="1.20.1270.60">
    <property type="entry name" value="Arfaptin homology (AH) domain/BAR domain"/>
    <property type="match status" value="1"/>
</dbReference>
<dbReference type="SUPFAM" id="SSF50729">
    <property type="entry name" value="PH domain-like"/>
    <property type="match status" value="1"/>
</dbReference>
<dbReference type="STRING" id="1447883.A0A2B7WWP1"/>
<dbReference type="AlphaFoldDB" id="A0A2B7WWP1"/>
<proteinExistence type="predicted"/>
<dbReference type="OrthoDB" id="2264563at2759"/>
<dbReference type="Proteomes" id="UP000224634">
    <property type="component" value="Unassembled WGS sequence"/>
</dbReference>
<reference evidence="4 5" key="1">
    <citation type="submission" date="2017-10" db="EMBL/GenBank/DDBJ databases">
        <title>Comparative genomics in systemic dimorphic fungi from Ajellomycetaceae.</title>
        <authorList>
            <person name="Munoz J.F."/>
            <person name="Mcewen J.G."/>
            <person name="Clay O.K."/>
            <person name="Cuomo C.A."/>
        </authorList>
    </citation>
    <scope>NUCLEOTIDE SEQUENCE [LARGE SCALE GENOMIC DNA]</scope>
    <source>
        <strain evidence="4 5">UAMH7299</strain>
    </source>
</reference>
<feature type="compositionally biased region" description="Low complexity" evidence="2">
    <location>
        <begin position="449"/>
        <end position="468"/>
    </location>
</feature>